<feature type="compositionally biased region" description="Basic residues" evidence="2">
    <location>
        <begin position="1200"/>
        <end position="1211"/>
    </location>
</feature>
<feature type="compositionally biased region" description="Basic residues" evidence="2">
    <location>
        <begin position="700"/>
        <end position="711"/>
    </location>
</feature>
<feature type="domain" description="RRM" evidence="3">
    <location>
        <begin position="112"/>
        <end position="198"/>
    </location>
</feature>
<feature type="region of interest" description="Disordered" evidence="2">
    <location>
        <begin position="1047"/>
        <end position="1080"/>
    </location>
</feature>
<keyword evidence="1" id="KW-0694">RNA-binding</keyword>
<evidence type="ECO:0000256" key="2">
    <source>
        <dbReference type="SAM" id="MobiDB-lite"/>
    </source>
</evidence>
<dbReference type="PANTHER" id="PTHR12603:SF0">
    <property type="entry name" value="CCR4-NOT TRANSCRIPTION COMPLEX SUBUNIT 4"/>
    <property type="match status" value="1"/>
</dbReference>
<feature type="compositionally biased region" description="Low complexity" evidence="2">
    <location>
        <begin position="309"/>
        <end position="322"/>
    </location>
</feature>
<feature type="region of interest" description="Disordered" evidence="2">
    <location>
        <begin position="237"/>
        <end position="378"/>
    </location>
</feature>
<dbReference type="SMART" id="SM00361">
    <property type="entry name" value="RRM_1"/>
    <property type="match status" value="1"/>
</dbReference>
<dbReference type="SUPFAM" id="SSF54928">
    <property type="entry name" value="RNA-binding domain, RBD"/>
    <property type="match status" value="1"/>
</dbReference>
<dbReference type="Gene3D" id="3.30.40.10">
    <property type="entry name" value="Zinc/RING finger domain, C3HC4 (zinc finger)"/>
    <property type="match status" value="1"/>
</dbReference>
<dbReference type="CDD" id="cd16618">
    <property type="entry name" value="mRING-HC-C4C4_CNOT4"/>
    <property type="match status" value="1"/>
</dbReference>
<feature type="compositionally biased region" description="Low complexity" evidence="2">
    <location>
        <begin position="578"/>
        <end position="589"/>
    </location>
</feature>
<dbReference type="InterPro" id="IPR003954">
    <property type="entry name" value="RRM_euk-type"/>
</dbReference>
<dbReference type="PANTHER" id="PTHR12603">
    <property type="entry name" value="CCR4-NOT TRANSCRIPTION COMPLEX RELATED"/>
    <property type="match status" value="1"/>
</dbReference>
<evidence type="ECO:0000259" key="3">
    <source>
        <dbReference type="PROSITE" id="PS50102"/>
    </source>
</evidence>
<dbReference type="InterPro" id="IPR035979">
    <property type="entry name" value="RBD_domain_sf"/>
</dbReference>
<feature type="compositionally biased region" description="Polar residues" evidence="2">
    <location>
        <begin position="502"/>
        <end position="514"/>
    </location>
</feature>
<sequence>MAPQDSFIDDEEDTCPLCIEELDIQDKNFYPCPCGYQHNLNGLCPACRRPYDDSSVKFEAVTQEQVADFKANLHKNQKKRAAEQRQKEAQKREITDRTSRKNLVGVRVVQKNLVYVTGLTPTVPEDELLKTLRKHEFFGQYGNIQKISISNRKAPDGQPQSLGIYVTFEKKEDAGRCIAAVNGSHNGDRILRAQLGTTKYCSAWLRNEQCGNRQCMFLHELGDEEDSYTRQDLSSLNSIHTQRPLSNAPGSSRSASRLRGGGSQPPPISQPMARTSSKEGSDLGDGPILPASANWARTTQQRSRRGSHATSGAASSPAISSSLPVTAESAQEAVESTPSPEEPAHTPELSTRKLEKQPATVQEPRETVHSKPPVKDPFALADFNDIMKRFMAIPDFTAPSTTEHDDSFPPLFDPLGGYKRRLMREEEEKENNVAEPEEQADKLSEGEPESGSHALGGEPEDRDQESFDQRRNPAPIQRSTTDALFGPSLTSSYAQGAGNIGSVGSRSMTPQQFGRPQGSFADQVPPGLSAPQSSLFQGQGHTRQQSRFSFANENASGSTKVNLAANPRLMAQQTSMMPSSFQSQPGSQFYASSMPGPPPGLKSTGTPPGVGGMFGQGQGFGSGFGAQSKDNTTELLRSMFSRGPGSSHAQDTGKREYFSSFQNQYPTSSASSTPAPASGPNVLSPLYASQPGAFQDFGPKQKKKGKKHRHANTSSSGGGALVDLADPSILQVRMQQHQQQGSNAGVGQGLFGGQSQGGYNPNMMYGAGAGAGAGYGRWDFSSFSSVHQEIRASSEVDGGYARQAIVIFHTCHSYDDLLPLDEHSVDALVADSDPLDFGGSVFSGRSGTTTPAPPPGLGFPHPHPHPHLPIQFGESTSVLSSPVIQSPAIARPQPAIPRPVTPLTPIKAKGASKKAAKADAAVPSSDAKKTIKDLAIEKGLSKDIASQQSKSLKEEDFPALDSVKASSPPKIAPALPSKPVASTKPEKGKKKAEPETPSKAASSKVAATPTAARTEKRPTPGILDIAAATKPVAQAREVGTPIDIKSSAATATSSSHGTKSAVPSALPTPTPTAASVASPVTRAAPKTLRLIQTPKTEQPPSLPSAAVASIRSAAIAAAGHRPSTPASEGISDSTSVISASVSASRTSSPPPSRVGSAALRVTTRSQQRKQRNKLSKEATAAIADTKPADQEVEVAPIEGRKKKQKKEKKLKASTTNSPAISRPETPVAESSKAGFSKPEAPVSKPVVSDVRPSRREKPIIAAPEKIIAQGEDTDGTETKDAKDALKSPTAVDTSIRLNESTKTTVLTPAYVQPSVEPQQQETIFDGAVGEVPTLSEILQSLIAEGELPDPDDMNLFKPVPNYRAEVERSSAAALPPTVRSVVTKEDEAELNAFRPVRKEINGHRVLLTPNGDFVLNLNEDEEIRYLELQTSIAKTSGEAIAFTAPKHAIPGSGFSLIKGRAVPNGVPAFFPMGPGSFPPDPVGKMHREEAIGCINQHVLPSLNLGSYKTNSAFPSNANSVNLQSLAPWISGATNFMDKDGKRAKMFGGDNWDDMDDFPHHDAEGVPGTPSPAIGSTPLMSVEEAESVLSQAKKQHDATDKKLKAQMLKLRRNLGLH</sequence>
<evidence type="ECO:0000313" key="4">
    <source>
        <dbReference type="EMBL" id="KAK9771532.1"/>
    </source>
</evidence>
<dbReference type="InterPro" id="IPR034261">
    <property type="entry name" value="CNOT4_RRM"/>
</dbReference>
<dbReference type="Gene3D" id="3.30.70.330">
    <property type="match status" value="1"/>
</dbReference>
<evidence type="ECO:0000313" key="5">
    <source>
        <dbReference type="Proteomes" id="UP001465668"/>
    </source>
</evidence>
<dbReference type="InterPro" id="IPR000504">
    <property type="entry name" value="RRM_dom"/>
</dbReference>
<dbReference type="EMBL" id="JARVKM010000073">
    <property type="protein sequence ID" value="KAK9771532.1"/>
    <property type="molecule type" value="Genomic_DNA"/>
</dbReference>
<dbReference type="CDD" id="cd12438">
    <property type="entry name" value="RRM_CNOT4"/>
    <property type="match status" value="1"/>
</dbReference>
<reference evidence="4 5" key="1">
    <citation type="submission" date="2024-02" db="EMBL/GenBank/DDBJ databases">
        <title>First draft genome assembly of two strains of Seiridium cardinale.</title>
        <authorList>
            <person name="Emiliani G."/>
            <person name="Scali E."/>
        </authorList>
    </citation>
    <scope>NUCLEOTIDE SEQUENCE [LARGE SCALE GENOMIC DNA]</scope>
    <source>
        <strain evidence="4 5">BM-138-000479</strain>
    </source>
</reference>
<feature type="region of interest" description="Disordered" evidence="2">
    <location>
        <begin position="840"/>
        <end position="869"/>
    </location>
</feature>
<feature type="region of interest" description="Disordered" evidence="2">
    <location>
        <begin position="1141"/>
        <end position="1253"/>
    </location>
</feature>
<feature type="compositionally biased region" description="Polar residues" evidence="2">
    <location>
        <begin position="530"/>
        <end position="561"/>
    </location>
</feature>
<feature type="region of interest" description="Disordered" evidence="2">
    <location>
        <begin position="1554"/>
        <end position="1576"/>
    </location>
</feature>
<feature type="region of interest" description="Disordered" evidence="2">
    <location>
        <begin position="889"/>
        <end position="927"/>
    </location>
</feature>
<dbReference type="InterPro" id="IPR039515">
    <property type="entry name" value="NOT4_mRING-HC-C4C4"/>
</dbReference>
<dbReference type="InterPro" id="IPR012677">
    <property type="entry name" value="Nucleotide-bd_a/b_plait_sf"/>
</dbReference>
<feature type="compositionally biased region" description="Polar residues" evidence="2">
    <location>
        <begin position="237"/>
        <end position="249"/>
    </location>
</feature>
<evidence type="ECO:0000256" key="1">
    <source>
        <dbReference type="PROSITE-ProRule" id="PRU00176"/>
    </source>
</evidence>
<keyword evidence="5" id="KW-1185">Reference proteome</keyword>
<organism evidence="4 5">
    <name type="scientific">Seiridium cardinale</name>
    <dbReference type="NCBI Taxonomy" id="138064"/>
    <lineage>
        <taxon>Eukaryota</taxon>
        <taxon>Fungi</taxon>
        <taxon>Dikarya</taxon>
        <taxon>Ascomycota</taxon>
        <taxon>Pezizomycotina</taxon>
        <taxon>Sordariomycetes</taxon>
        <taxon>Xylariomycetidae</taxon>
        <taxon>Amphisphaeriales</taxon>
        <taxon>Sporocadaceae</taxon>
        <taxon>Seiridium</taxon>
    </lineage>
</organism>
<proteinExistence type="predicted"/>
<feature type="compositionally biased region" description="Low complexity" evidence="2">
    <location>
        <begin position="666"/>
        <end position="678"/>
    </location>
</feature>
<accession>A0ABR2XCZ1</accession>
<feature type="compositionally biased region" description="Basic and acidic residues" evidence="2">
    <location>
        <begin position="80"/>
        <end position="96"/>
    </location>
</feature>
<dbReference type="Pfam" id="PF14570">
    <property type="entry name" value="zf-RING_4"/>
    <property type="match status" value="1"/>
</dbReference>
<dbReference type="PROSITE" id="PS50102">
    <property type="entry name" value="RRM"/>
    <property type="match status" value="1"/>
</dbReference>
<feature type="compositionally biased region" description="Basic and acidic residues" evidence="2">
    <location>
        <begin position="342"/>
        <end position="356"/>
    </location>
</feature>
<comment type="caution">
    <text evidence="4">The sequence shown here is derived from an EMBL/GenBank/DDBJ whole genome shotgun (WGS) entry which is preliminary data.</text>
</comment>
<dbReference type="Proteomes" id="UP001465668">
    <property type="component" value="Unassembled WGS sequence"/>
</dbReference>
<protein>
    <submittedName>
        <fullName evidence="4">RING-type domain-containing protein</fullName>
    </submittedName>
</protein>
<name>A0ABR2XCZ1_9PEZI</name>
<feature type="compositionally biased region" description="Polar residues" evidence="2">
    <location>
        <begin position="477"/>
        <end position="494"/>
    </location>
</feature>
<feature type="region of interest" description="Disordered" evidence="2">
    <location>
        <begin position="943"/>
        <end position="1023"/>
    </location>
</feature>
<feature type="region of interest" description="Disordered" evidence="2">
    <location>
        <begin position="664"/>
        <end position="721"/>
    </location>
</feature>
<feature type="region of interest" description="Disordered" evidence="2">
    <location>
        <begin position="578"/>
        <end position="608"/>
    </location>
</feature>
<dbReference type="InterPro" id="IPR013083">
    <property type="entry name" value="Znf_RING/FYVE/PHD"/>
</dbReference>
<feature type="region of interest" description="Disordered" evidence="2">
    <location>
        <begin position="397"/>
        <end position="563"/>
    </location>
</feature>
<gene>
    <name evidence="4" type="ORF">SCAR479_11736</name>
</gene>
<feature type="region of interest" description="Disordered" evidence="2">
    <location>
        <begin position="74"/>
        <end position="96"/>
    </location>
</feature>
<dbReference type="InterPro" id="IPR039780">
    <property type="entry name" value="Mot2"/>
</dbReference>
<feature type="compositionally biased region" description="Basic and acidic residues" evidence="2">
    <location>
        <begin position="423"/>
        <end position="432"/>
    </location>
</feature>
<dbReference type="Pfam" id="PF00076">
    <property type="entry name" value="RRM_1"/>
    <property type="match status" value="1"/>
</dbReference>
<dbReference type="SUPFAM" id="SSF57850">
    <property type="entry name" value="RING/U-box"/>
    <property type="match status" value="1"/>
</dbReference>